<dbReference type="Pfam" id="PF11070">
    <property type="entry name" value="DUF2871"/>
    <property type="match status" value="1"/>
</dbReference>
<feature type="transmembrane region" description="Helical" evidence="1">
    <location>
        <begin position="74"/>
        <end position="98"/>
    </location>
</feature>
<protein>
    <submittedName>
        <fullName evidence="2">DUF2871 domain-containing protein</fullName>
    </submittedName>
</protein>
<dbReference type="RefSeq" id="WP_277271919.1">
    <property type="nucleotide sequence ID" value="NZ_CAWVCY010000199.1"/>
</dbReference>
<sequence length="146" mass="16102">MKKLINTSFLYLILALAAGVFYREFTKFNSFTGKTTLAVVHTHLFVLGVLLFLILALFVNINPDLLKDSRAKKFYILQNLSLILFTATLLARGIIQVLNIQLSSAANSSISGIAGVSHILLTISLLLFFLLLKQYAVANSNHTGMN</sequence>
<dbReference type="Proteomes" id="UP000813420">
    <property type="component" value="Unassembled WGS sequence"/>
</dbReference>
<keyword evidence="1" id="KW-1133">Transmembrane helix</keyword>
<dbReference type="InterPro" id="IPR021299">
    <property type="entry name" value="DUF2871"/>
</dbReference>
<reference evidence="2" key="2">
    <citation type="submission" date="2021-09" db="EMBL/GenBank/DDBJ databases">
        <authorList>
            <person name="Gilroy R."/>
        </authorList>
    </citation>
    <scope>NUCLEOTIDE SEQUENCE</scope>
    <source>
        <strain evidence="2">USAMLcec4-12693</strain>
    </source>
</reference>
<evidence type="ECO:0000313" key="2">
    <source>
        <dbReference type="EMBL" id="HJH49778.1"/>
    </source>
</evidence>
<evidence type="ECO:0000313" key="3">
    <source>
        <dbReference type="Proteomes" id="UP000813420"/>
    </source>
</evidence>
<feature type="transmembrane region" description="Helical" evidence="1">
    <location>
        <begin position="110"/>
        <end position="132"/>
    </location>
</feature>
<keyword evidence="1" id="KW-0812">Transmembrane</keyword>
<proteinExistence type="predicted"/>
<dbReference type="AlphaFoldDB" id="A0A9D2VXY5"/>
<dbReference type="Gene3D" id="1.20.210.10">
    <property type="entry name" value="Cytochrome c oxidase-like, subunit I domain"/>
    <property type="match status" value="1"/>
</dbReference>
<reference evidence="2" key="1">
    <citation type="journal article" date="2021" name="PeerJ">
        <title>Extensive microbial diversity within the chicken gut microbiome revealed by metagenomics and culture.</title>
        <authorList>
            <person name="Gilroy R."/>
            <person name="Ravi A."/>
            <person name="Getino M."/>
            <person name="Pursley I."/>
            <person name="Horton D.L."/>
            <person name="Alikhan N.F."/>
            <person name="Baker D."/>
            <person name="Gharbi K."/>
            <person name="Hall N."/>
            <person name="Watson M."/>
            <person name="Adriaenssens E.M."/>
            <person name="Foster-Nyarko E."/>
            <person name="Jarju S."/>
            <person name="Secka A."/>
            <person name="Antonio M."/>
            <person name="Oren A."/>
            <person name="Chaudhuri R.R."/>
            <person name="La Ragione R."/>
            <person name="Hildebrand F."/>
            <person name="Pallen M.J."/>
        </authorList>
    </citation>
    <scope>NUCLEOTIDE SEQUENCE</scope>
    <source>
        <strain evidence="2">USAMLcec4-12693</strain>
    </source>
</reference>
<keyword evidence="1" id="KW-0472">Membrane</keyword>
<name>A0A9D2VXY5_9FIRM</name>
<feature type="transmembrane region" description="Helical" evidence="1">
    <location>
        <begin position="39"/>
        <end position="62"/>
    </location>
</feature>
<accession>A0A9D2VXY5</accession>
<organism evidence="2 3">
    <name type="scientific">Merdimonas faecis</name>
    <dbReference type="NCBI Taxonomy" id="1653435"/>
    <lineage>
        <taxon>Bacteria</taxon>
        <taxon>Bacillati</taxon>
        <taxon>Bacillota</taxon>
        <taxon>Clostridia</taxon>
        <taxon>Lachnospirales</taxon>
        <taxon>Lachnospiraceae</taxon>
        <taxon>Merdimonas</taxon>
    </lineage>
</organism>
<gene>
    <name evidence="2" type="ORF">K8V39_05875</name>
</gene>
<evidence type="ECO:0000256" key="1">
    <source>
        <dbReference type="SAM" id="Phobius"/>
    </source>
</evidence>
<dbReference type="InterPro" id="IPR036927">
    <property type="entry name" value="Cyt_c_oxase-like_su1_sf"/>
</dbReference>
<dbReference type="EMBL" id="DYXE01000051">
    <property type="protein sequence ID" value="HJH49778.1"/>
    <property type="molecule type" value="Genomic_DNA"/>
</dbReference>
<comment type="caution">
    <text evidence="2">The sequence shown here is derived from an EMBL/GenBank/DDBJ whole genome shotgun (WGS) entry which is preliminary data.</text>
</comment>